<dbReference type="InterPro" id="IPR051397">
    <property type="entry name" value="Zn-ADH-like_protein"/>
</dbReference>
<protein>
    <recommendedName>
        <fullName evidence="3">Quinone oxidoreductase</fullName>
    </recommendedName>
</protein>
<dbReference type="GO" id="GO:0016491">
    <property type="term" value="F:oxidoreductase activity"/>
    <property type="evidence" value="ECO:0007669"/>
    <property type="project" value="TreeGrafter"/>
</dbReference>
<dbReference type="PANTHER" id="PTHR43677:SF11">
    <property type="entry name" value="ZINC-CONTAINING ALCOHOL DEHYDROGENASE"/>
    <property type="match status" value="1"/>
</dbReference>
<dbReference type="PANTHER" id="PTHR43677">
    <property type="entry name" value="SHORT-CHAIN DEHYDROGENASE/REDUCTASE"/>
    <property type="match status" value="1"/>
</dbReference>
<dbReference type="SUPFAM" id="SSF51735">
    <property type="entry name" value="NAD(P)-binding Rossmann-fold domains"/>
    <property type="match status" value="1"/>
</dbReference>
<dbReference type="SUPFAM" id="SSF50129">
    <property type="entry name" value="GroES-like"/>
    <property type="match status" value="1"/>
</dbReference>
<name>A0AAV9X1H1_9PEZI</name>
<dbReference type="Proteomes" id="UP001365542">
    <property type="component" value="Unassembled WGS sequence"/>
</dbReference>
<accession>A0AAV9X1H1</accession>
<keyword evidence="2" id="KW-1185">Reference proteome</keyword>
<comment type="caution">
    <text evidence="1">The sequence shown here is derived from an EMBL/GenBank/DDBJ whole genome shotgun (WGS) entry which is preliminary data.</text>
</comment>
<evidence type="ECO:0000313" key="2">
    <source>
        <dbReference type="Proteomes" id="UP001365542"/>
    </source>
</evidence>
<reference evidence="1 2" key="1">
    <citation type="submission" date="2019-10" db="EMBL/GenBank/DDBJ databases">
        <authorList>
            <person name="Palmer J.M."/>
        </authorList>
    </citation>
    <scope>NUCLEOTIDE SEQUENCE [LARGE SCALE GENOMIC DNA]</scope>
    <source>
        <strain evidence="1 2">TWF694</strain>
    </source>
</reference>
<evidence type="ECO:0000313" key="1">
    <source>
        <dbReference type="EMBL" id="KAK6530436.1"/>
    </source>
</evidence>
<sequence>MSMHIAQISEWAQTPKYVEAGVPEEPAADSDLIRVKLIAAGVHQIVRSRAAGTHYSSKTLPHVPGTDGVGITSDGQKVFFTAMGSGAFREYTVVPKKTVYPLPEGIDPLQAAAFVNPGLASWMALRARTENLPQDFTVLIMGATSASGATAIPFARALGAKKVIGVGRNPDTLAGLELDDTIVLQQNVTDTDFSKANEADVILDFLYGPVAEHLFRTIKPGKPVQYVHVGGLAGLDVTIPGSVLRSNQITIRGAGPGSWSMGHLGKELPGLLKAFASVKPRNVKVLPLSEIENTWSYEKSDERIVYTA</sequence>
<dbReference type="Gene3D" id="3.90.180.10">
    <property type="entry name" value="Medium-chain alcohol dehydrogenases, catalytic domain"/>
    <property type="match status" value="1"/>
</dbReference>
<proteinExistence type="predicted"/>
<dbReference type="InterPro" id="IPR011032">
    <property type="entry name" value="GroES-like_sf"/>
</dbReference>
<dbReference type="Gene3D" id="3.40.50.720">
    <property type="entry name" value="NAD(P)-binding Rossmann-like Domain"/>
    <property type="match status" value="1"/>
</dbReference>
<dbReference type="AlphaFoldDB" id="A0AAV9X1H1"/>
<dbReference type="EMBL" id="JAVHJO010000013">
    <property type="protein sequence ID" value="KAK6530436.1"/>
    <property type="molecule type" value="Genomic_DNA"/>
</dbReference>
<dbReference type="InterPro" id="IPR036291">
    <property type="entry name" value="NAD(P)-bd_dom_sf"/>
</dbReference>
<evidence type="ECO:0008006" key="3">
    <source>
        <dbReference type="Google" id="ProtNLM"/>
    </source>
</evidence>
<organism evidence="1 2">
    <name type="scientific">Orbilia ellipsospora</name>
    <dbReference type="NCBI Taxonomy" id="2528407"/>
    <lineage>
        <taxon>Eukaryota</taxon>
        <taxon>Fungi</taxon>
        <taxon>Dikarya</taxon>
        <taxon>Ascomycota</taxon>
        <taxon>Pezizomycotina</taxon>
        <taxon>Orbiliomycetes</taxon>
        <taxon>Orbiliales</taxon>
        <taxon>Orbiliaceae</taxon>
        <taxon>Orbilia</taxon>
    </lineage>
</organism>
<gene>
    <name evidence="1" type="ORF">TWF694_003788</name>
</gene>